<comment type="caution">
    <text evidence="1">The sequence shown here is derived from an EMBL/GenBank/DDBJ whole genome shotgun (WGS) entry which is preliminary data.</text>
</comment>
<name>A0ACC2NG50_9HYME</name>
<reference evidence="1" key="1">
    <citation type="submission" date="2023-04" db="EMBL/GenBank/DDBJ databases">
        <title>A chromosome-level genome assembly of the parasitoid wasp Eretmocerus hayati.</title>
        <authorList>
            <person name="Zhong Y."/>
            <person name="Liu S."/>
            <person name="Liu Y."/>
        </authorList>
    </citation>
    <scope>NUCLEOTIDE SEQUENCE</scope>
    <source>
        <strain evidence="1">ZJU_SS_LIU_2023</strain>
    </source>
</reference>
<gene>
    <name evidence="1" type="ORF">QAD02_000578</name>
</gene>
<sequence>MFAKISLLCLALCSSGIHAAPQYLTASSYPSYQAPTLAATHEQVYRSPDNLGSISTHGKSVITPYSTSNKQVTSITNPGYYTTGLTYPSVAAPTYQAPSTSISYPSQFSASIAPVAAPVAYNPSYPASINYRTQAAAAPVSGTGLLGVAFSPSVAVAHMTYTDPRISYTF</sequence>
<keyword evidence="2" id="KW-1185">Reference proteome</keyword>
<accession>A0ACC2NG50</accession>
<evidence type="ECO:0000313" key="1">
    <source>
        <dbReference type="EMBL" id="KAJ8669319.1"/>
    </source>
</evidence>
<proteinExistence type="predicted"/>
<protein>
    <submittedName>
        <fullName evidence="1">Uncharacterized protein</fullName>
    </submittedName>
</protein>
<organism evidence="1 2">
    <name type="scientific">Eretmocerus hayati</name>
    <dbReference type="NCBI Taxonomy" id="131215"/>
    <lineage>
        <taxon>Eukaryota</taxon>
        <taxon>Metazoa</taxon>
        <taxon>Ecdysozoa</taxon>
        <taxon>Arthropoda</taxon>
        <taxon>Hexapoda</taxon>
        <taxon>Insecta</taxon>
        <taxon>Pterygota</taxon>
        <taxon>Neoptera</taxon>
        <taxon>Endopterygota</taxon>
        <taxon>Hymenoptera</taxon>
        <taxon>Apocrita</taxon>
        <taxon>Proctotrupomorpha</taxon>
        <taxon>Chalcidoidea</taxon>
        <taxon>Aphelinidae</taxon>
        <taxon>Aphelininae</taxon>
        <taxon>Eretmocerus</taxon>
    </lineage>
</organism>
<dbReference type="EMBL" id="CM056743">
    <property type="protein sequence ID" value="KAJ8669319.1"/>
    <property type="molecule type" value="Genomic_DNA"/>
</dbReference>
<evidence type="ECO:0000313" key="2">
    <source>
        <dbReference type="Proteomes" id="UP001239111"/>
    </source>
</evidence>
<dbReference type="Proteomes" id="UP001239111">
    <property type="component" value="Chromosome 3"/>
</dbReference>